<name>A0ABS7TL05_9BACT</name>
<protein>
    <submittedName>
        <fullName evidence="2">Alpha/beta hydrolase</fullName>
    </submittedName>
</protein>
<evidence type="ECO:0000259" key="1">
    <source>
        <dbReference type="Pfam" id="PF00561"/>
    </source>
</evidence>
<dbReference type="GO" id="GO:0016787">
    <property type="term" value="F:hydrolase activity"/>
    <property type="evidence" value="ECO:0007669"/>
    <property type="project" value="UniProtKB-KW"/>
</dbReference>
<dbReference type="InterPro" id="IPR029058">
    <property type="entry name" value="AB_hydrolase_fold"/>
</dbReference>
<dbReference type="Proteomes" id="UP001139031">
    <property type="component" value="Unassembled WGS sequence"/>
</dbReference>
<accession>A0ABS7TL05</accession>
<dbReference type="Pfam" id="PF00561">
    <property type="entry name" value="Abhydrolase_1"/>
    <property type="match status" value="1"/>
</dbReference>
<proteinExistence type="predicted"/>
<dbReference type="RefSeq" id="WP_224190669.1">
    <property type="nucleotide sequence ID" value="NZ_JAIRAU010000002.1"/>
</dbReference>
<reference evidence="2" key="1">
    <citation type="submission" date="2021-08" db="EMBL/GenBank/DDBJ databases">
        <authorList>
            <person name="Stevens D.C."/>
        </authorList>
    </citation>
    <scope>NUCLEOTIDE SEQUENCE</scope>
    <source>
        <strain evidence="2">DSM 53165</strain>
    </source>
</reference>
<sequence>MTEKTSTRPAGPAFPLCRGRRVPFSRERGILGGAHARPRTHDREGEGPALLLCNGITTSRFFWTHLAPRWARRFTVITWDLKGHGRSEPARTREGVEIPALAGDALQILDAEGLTDAVVVGFSMGCQVALEVYRAAPSRARGLVLLLGPAGRVFDTALGAVGPLLHGLIARLPAHGFRLAFRGVRGVVGLPGSRRLGQLLGLIGPAATPADVKLYIEHFVRELDPGTLAAMALAAQSHDAADLLPTIAAPTLIVAGDRDVFAPAPRVGLPLHRAIPGSRLLRLEDGTHTSLFEHHAAIGAAVERFCEGLTARREVG</sequence>
<dbReference type="Gene3D" id="3.40.50.1820">
    <property type="entry name" value="alpha/beta hydrolase"/>
    <property type="match status" value="1"/>
</dbReference>
<keyword evidence="3" id="KW-1185">Reference proteome</keyword>
<organism evidence="2 3">
    <name type="scientific">Nannocystis pusilla</name>
    <dbReference type="NCBI Taxonomy" id="889268"/>
    <lineage>
        <taxon>Bacteria</taxon>
        <taxon>Pseudomonadati</taxon>
        <taxon>Myxococcota</taxon>
        <taxon>Polyangia</taxon>
        <taxon>Nannocystales</taxon>
        <taxon>Nannocystaceae</taxon>
        <taxon>Nannocystis</taxon>
    </lineage>
</organism>
<keyword evidence="2" id="KW-0378">Hydrolase</keyword>
<dbReference type="InterPro" id="IPR050471">
    <property type="entry name" value="AB_hydrolase"/>
</dbReference>
<dbReference type="PANTHER" id="PTHR43433">
    <property type="entry name" value="HYDROLASE, ALPHA/BETA FOLD FAMILY PROTEIN"/>
    <property type="match status" value="1"/>
</dbReference>
<evidence type="ECO:0000313" key="3">
    <source>
        <dbReference type="Proteomes" id="UP001139031"/>
    </source>
</evidence>
<dbReference type="SUPFAM" id="SSF53474">
    <property type="entry name" value="alpha/beta-Hydrolases"/>
    <property type="match status" value="1"/>
</dbReference>
<dbReference type="InterPro" id="IPR000073">
    <property type="entry name" value="AB_hydrolase_1"/>
</dbReference>
<dbReference type="PANTHER" id="PTHR43433:SF5">
    <property type="entry name" value="AB HYDROLASE-1 DOMAIN-CONTAINING PROTEIN"/>
    <property type="match status" value="1"/>
</dbReference>
<dbReference type="EMBL" id="JAIRAU010000002">
    <property type="protein sequence ID" value="MBZ5708890.1"/>
    <property type="molecule type" value="Genomic_DNA"/>
</dbReference>
<gene>
    <name evidence="2" type="ORF">K7C98_06450</name>
</gene>
<evidence type="ECO:0000313" key="2">
    <source>
        <dbReference type="EMBL" id="MBZ5708890.1"/>
    </source>
</evidence>
<feature type="domain" description="AB hydrolase-1" evidence="1">
    <location>
        <begin position="48"/>
        <end position="173"/>
    </location>
</feature>
<comment type="caution">
    <text evidence="2">The sequence shown here is derived from an EMBL/GenBank/DDBJ whole genome shotgun (WGS) entry which is preliminary data.</text>
</comment>